<evidence type="ECO:0000313" key="3">
    <source>
        <dbReference type="Proteomes" id="UP000657385"/>
    </source>
</evidence>
<dbReference type="Proteomes" id="UP000657385">
    <property type="component" value="Unassembled WGS sequence"/>
</dbReference>
<dbReference type="CDD" id="cd04301">
    <property type="entry name" value="NAT_SF"/>
    <property type="match status" value="1"/>
</dbReference>
<evidence type="ECO:0000259" key="1">
    <source>
        <dbReference type="PROSITE" id="PS51186"/>
    </source>
</evidence>
<gene>
    <name evidence="2" type="ORF">I2501_06660</name>
</gene>
<evidence type="ECO:0000313" key="2">
    <source>
        <dbReference type="EMBL" id="MBF9067720.1"/>
    </source>
</evidence>
<dbReference type="AlphaFoldDB" id="A0A931AY76"/>
<dbReference type="Gene3D" id="3.40.630.30">
    <property type="match status" value="1"/>
</dbReference>
<dbReference type="PROSITE" id="PS51186">
    <property type="entry name" value="GNAT"/>
    <property type="match status" value="1"/>
</dbReference>
<dbReference type="EMBL" id="JADPRT010000002">
    <property type="protein sequence ID" value="MBF9067720.1"/>
    <property type="molecule type" value="Genomic_DNA"/>
</dbReference>
<name>A0A931AY76_9ACTN</name>
<feature type="domain" description="N-acetyltransferase" evidence="1">
    <location>
        <begin position="47"/>
        <end position="194"/>
    </location>
</feature>
<comment type="caution">
    <text evidence="2">The sequence shown here is derived from an EMBL/GenBank/DDBJ whole genome shotgun (WGS) entry which is preliminary data.</text>
</comment>
<dbReference type="Pfam" id="PF00583">
    <property type="entry name" value="Acetyltransf_1"/>
    <property type="match status" value="1"/>
</dbReference>
<sequence length="317" mass="36082">MTRIVKESRRDRLMEQIARVHARLDAAPGLRPVGEGEARLFAAHDLASLAEVAFGEVVDPLRLTDAAIEDLARRLAYPLREEDPYRRRYLITRADRPVGTVAVDDYPIGPDELQLSSLYLRPDARTLGVGGATVDTVRRAATAEGLGGVRLTADWLRPQSIRSYLHLGFLVSHWKHAIHMVWRRRSVRLRYRAVGAERRLLAEVELVGTEQPLLTATRSGPWLRLEQHPLDAHLREAHPGLEQDALSTMAVHLALDGYPLIRDRARWEEGYRWSEGGEPEGLARRIWFFEEYARRCGHQVDTPVRELPPGLSWPTWD</sequence>
<dbReference type="InterPro" id="IPR016181">
    <property type="entry name" value="Acyl_CoA_acyltransferase"/>
</dbReference>
<proteinExistence type="predicted"/>
<organism evidence="2 3">
    <name type="scientific">Streptacidiphilus fuscans</name>
    <dbReference type="NCBI Taxonomy" id="2789292"/>
    <lineage>
        <taxon>Bacteria</taxon>
        <taxon>Bacillati</taxon>
        <taxon>Actinomycetota</taxon>
        <taxon>Actinomycetes</taxon>
        <taxon>Kitasatosporales</taxon>
        <taxon>Streptomycetaceae</taxon>
        <taxon>Streptacidiphilus</taxon>
    </lineage>
</organism>
<reference evidence="2" key="1">
    <citation type="submission" date="2020-11" db="EMBL/GenBank/DDBJ databases">
        <title>Isolation and identification of active actinomycetes.</title>
        <authorList>
            <person name="Yu B."/>
        </authorList>
    </citation>
    <scope>NUCLEOTIDE SEQUENCE</scope>
    <source>
        <strain evidence="2">NEAU-YB345</strain>
    </source>
</reference>
<dbReference type="InterPro" id="IPR000182">
    <property type="entry name" value="GNAT_dom"/>
</dbReference>
<dbReference type="RefSeq" id="WP_196192864.1">
    <property type="nucleotide sequence ID" value="NZ_JADPRT010000002.1"/>
</dbReference>
<dbReference type="SUPFAM" id="SSF55729">
    <property type="entry name" value="Acyl-CoA N-acyltransferases (Nat)"/>
    <property type="match status" value="1"/>
</dbReference>
<keyword evidence="3" id="KW-1185">Reference proteome</keyword>
<accession>A0A931AY76</accession>
<dbReference type="GO" id="GO:0016747">
    <property type="term" value="F:acyltransferase activity, transferring groups other than amino-acyl groups"/>
    <property type="evidence" value="ECO:0007669"/>
    <property type="project" value="InterPro"/>
</dbReference>
<protein>
    <submittedName>
        <fullName evidence="2">GNAT family N-acetyltransferase</fullName>
    </submittedName>
</protein>